<reference evidence="1 2" key="1">
    <citation type="journal article" date="2017" name="Int. J. Syst. Evol. Microbiol.">
        <title>Marinicauda algicola sp. nov., isolated from a marine red alga Rhodosorus marinus.</title>
        <authorList>
            <person name="Jeong S.E."/>
            <person name="Jeon S.H."/>
            <person name="Chun B.H."/>
            <person name="Kim D.W."/>
            <person name="Jeon C.O."/>
        </authorList>
    </citation>
    <scope>NUCLEOTIDE SEQUENCE [LARGE SCALE GENOMIC DNA]</scope>
    <source>
        <strain evidence="1 2">JCM 31718</strain>
    </source>
</reference>
<dbReference type="InterPro" id="IPR038282">
    <property type="entry name" value="DUF2267_sf"/>
</dbReference>
<dbReference type="OrthoDB" id="20942at2"/>
<dbReference type="Pfam" id="PF10025">
    <property type="entry name" value="DUF2267"/>
    <property type="match status" value="1"/>
</dbReference>
<name>A0A4S2GZB8_9PROT</name>
<proteinExistence type="predicted"/>
<evidence type="ECO:0000313" key="1">
    <source>
        <dbReference type="EMBL" id="TGY88557.1"/>
    </source>
</evidence>
<accession>A0A4S2GZB8</accession>
<dbReference type="EMBL" id="SRXW01000003">
    <property type="protein sequence ID" value="TGY88557.1"/>
    <property type="molecule type" value="Genomic_DNA"/>
</dbReference>
<dbReference type="AlphaFoldDB" id="A0A4S2GZB8"/>
<dbReference type="Gene3D" id="1.10.490.110">
    <property type="entry name" value="Uncharacterized conserved protein DUF2267"/>
    <property type="match status" value="1"/>
</dbReference>
<sequence>MSATQVRNLDDSIHRTNEWLRDLQEKLGADDRGAAYIALRGVLKALRDRLPTDDAAHLGAQLPIPIRGVYYDQYRPSDQPNVVREPEIFLSMIGDGFGDANNLGFGPEEAARAVFELLNEKIDTNEAQKARHILNDELKAFWPKAA</sequence>
<organism evidence="1 2">
    <name type="scientific">Marinicauda algicola</name>
    <dbReference type="NCBI Taxonomy" id="2029849"/>
    <lineage>
        <taxon>Bacteria</taxon>
        <taxon>Pseudomonadati</taxon>
        <taxon>Pseudomonadota</taxon>
        <taxon>Alphaproteobacteria</taxon>
        <taxon>Maricaulales</taxon>
        <taxon>Maricaulaceae</taxon>
        <taxon>Marinicauda</taxon>
    </lineage>
</organism>
<evidence type="ECO:0000313" key="2">
    <source>
        <dbReference type="Proteomes" id="UP000308054"/>
    </source>
</evidence>
<dbReference type="RefSeq" id="WP_135996403.1">
    <property type="nucleotide sequence ID" value="NZ_CP071057.1"/>
</dbReference>
<dbReference type="Proteomes" id="UP000308054">
    <property type="component" value="Unassembled WGS sequence"/>
</dbReference>
<keyword evidence="2" id="KW-1185">Reference proteome</keyword>
<protein>
    <submittedName>
        <fullName evidence="1">DUF2267 domain-containing protein</fullName>
    </submittedName>
</protein>
<gene>
    <name evidence="1" type="ORF">E5163_12145</name>
</gene>
<dbReference type="InterPro" id="IPR018727">
    <property type="entry name" value="DUF2267"/>
</dbReference>
<comment type="caution">
    <text evidence="1">The sequence shown here is derived from an EMBL/GenBank/DDBJ whole genome shotgun (WGS) entry which is preliminary data.</text>
</comment>